<dbReference type="PANTHER" id="PTHR18895">
    <property type="entry name" value="HEMK METHYLTRANSFERASE"/>
    <property type="match status" value="1"/>
</dbReference>
<reference evidence="5 6" key="1">
    <citation type="journal article" date="2015" name="Nature">
        <title>rRNA introns, odd ribosomes, and small enigmatic genomes across a large radiation of phyla.</title>
        <authorList>
            <person name="Brown C.T."/>
            <person name="Hug L.A."/>
            <person name="Thomas B.C."/>
            <person name="Sharon I."/>
            <person name="Castelle C.J."/>
            <person name="Singh A."/>
            <person name="Wilkins M.J."/>
            <person name="Williams K.H."/>
            <person name="Banfield J.F."/>
        </authorList>
    </citation>
    <scope>NUCLEOTIDE SEQUENCE [LARGE SCALE GENOMIC DNA]</scope>
</reference>
<evidence type="ECO:0000256" key="1">
    <source>
        <dbReference type="ARBA" id="ARBA00022603"/>
    </source>
</evidence>
<sequence>MKRVFLPWEINHLRKYGFSETDLDTIGTTPVEYITNHAQFRGLDFYVTPDCLIPRIETEKIIDICLRFITNDRNRSSLVITDVGCGSGALGISLSRELNTMGIKNFHLILSDISQAALNIAQKNSDSLIPWMKDRITFLKSDLLDAFPRDKKIDYLISNLPYIPTDRISTLDPSVKDHEPVSALDGGPDGTLLINRLLNKASSLLKPNPLLVFEIDNEHKLSDFDIPTGFSASIEKDDFDQPRYLIITST</sequence>
<keyword evidence="1 5" id="KW-0489">Methyltransferase</keyword>
<feature type="domain" description="Methyltransferase" evidence="4">
    <location>
        <begin position="76"/>
        <end position="212"/>
    </location>
</feature>
<dbReference type="InterPro" id="IPR025714">
    <property type="entry name" value="Methyltranfer_dom"/>
</dbReference>
<dbReference type="PANTHER" id="PTHR18895:SF74">
    <property type="entry name" value="MTRF1L RELEASE FACTOR GLUTAMINE METHYLTRANSFERASE"/>
    <property type="match status" value="1"/>
</dbReference>
<accession>A0A0G1GJ61</accession>
<dbReference type="EMBL" id="LCHN01000025">
    <property type="protein sequence ID" value="KKT34991.1"/>
    <property type="molecule type" value="Genomic_DNA"/>
</dbReference>
<dbReference type="Pfam" id="PF13847">
    <property type="entry name" value="Methyltransf_31"/>
    <property type="match status" value="1"/>
</dbReference>
<dbReference type="GO" id="GO:0008276">
    <property type="term" value="F:protein methyltransferase activity"/>
    <property type="evidence" value="ECO:0007669"/>
    <property type="project" value="InterPro"/>
</dbReference>
<dbReference type="InterPro" id="IPR050320">
    <property type="entry name" value="N5-glutamine_MTase"/>
</dbReference>
<comment type="caution">
    <text evidence="5">The sequence shown here is derived from an EMBL/GenBank/DDBJ whole genome shotgun (WGS) entry which is preliminary data.</text>
</comment>
<dbReference type="SUPFAM" id="SSF53335">
    <property type="entry name" value="S-adenosyl-L-methionine-dependent methyltransferases"/>
    <property type="match status" value="1"/>
</dbReference>
<dbReference type="CDD" id="cd02440">
    <property type="entry name" value="AdoMet_MTases"/>
    <property type="match status" value="1"/>
</dbReference>
<protein>
    <submittedName>
        <fullName evidence="5">N5-glutamine S-adenosyl-L-methionine-dependent methyltransferase</fullName>
    </submittedName>
</protein>
<evidence type="ECO:0000313" key="5">
    <source>
        <dbReference type="EMBL" id="KKT34991.1"/>
    </source>
</evidence>
<dbReference type="GO" id="GO:0032259">
    <property type="term" value="P:methylation"/>
    <property type="evidence" value="ECO:0007669"/>
    <property type="project" value="UniProtKB-KW"/>
</dbReference>
<evidence type="ECO:0000259" key="4">
    <source>
        <dbReference type="Pfam" id="PF13847"/>
    </source>
</evidence>
<evidence type="ECO:0000313" key="6">
    <source>
        <dbReference type="Proteomes" id="UP000034069"/>
    </source>
</evidence>
<organism evidence="5 6">
    <name type="scientific">Candidatus Collierbacteria bacterium GW2011_GWA1_44_12</name>
    <dbReference type="NCBI Taxonomy" id="1618376"/>
    <lineage>
        <taxon>Bacteria</taxon>
        <taxon>Candidatus Collieribacteriota</taxon>
    </lineage>
</organism>
<dbReference type="NCBIfam" id="TIGR00536">
    <property type="entry name" value="hemK_fam"/>
    <property type="match status" value="1"/>
</dbReference>
<name>A0A0G1GJ61_9BACT</name>
<keyword evidence="3" id="KW-0949">S-adenosyl-L-methionine</keyword>
<keyword evidence="2 5" id="KW-0808">Transferase</keyword>
<dbReference type="AlphaFoldDB" id="A0A0G1GJ61"/>
<dbReference type="InterPro" id="IPR004556">
    <property type="entry name" value="HemK-like"/>
</dbReference>
<proteinExistence type="predicted"/>
<gene>
    <name evidence="5" type="ORF">UW23_C0025G0018</name>
</gene>
<dbReference type="Gene3D" id="3.40.50.150">
    <property type="entry name" value="Vaccinia Virus protein VP39"/>
    <property type="match status" value="1"/>
</dbReference>
<dbReference type="Proteomes" id="UP000034069">
    <property type="component" value="Unassembled WGS sequence"/>
</dbReference>
<evidence type="ECO:0000256" key="3">
    <source>
        <dbReference type="ARBA" id="ARBA00022691"/>
    </source>
</evidence>
<dbReference type="InterPro" id="IPR029063">
    <property type="entry name" value="SAM-dependent_MTases_sf"/>
</dbReference>
<evidence type="ECO:0000256" key="2">
    <source>
        <dbReference type="ARBA" id="ARBA00022679"/>
    </source>
</evidence>